<dbReference type="PANTHER" id="PTHR44586">
    <property type="entry name" value="F-BOX DOMAIN CONTAINING PROTEIN, EXPRESSED"/>
    <property type="match status" value="1"/>
</dbReference>
<feature type="domain" description="KIB1-4 beta-propeller" evidence="1">
    <location>
        <begin position="13"/>
        <end position="164"/>
    </location>
</feature>
<dbReference type="Proteomes" id="UP000095767">
    <property type="component" value="Unassembled WGS sequence"/>
</dbReference>
<gene>
    <name evidence="2" type="ORF">BAE44_0003044</name>
</gene>
<name>A0A1E5WF73_9POAL</name>
<dbReference type="STRING" id="888268.A0A1E5WF73"/>
<dbReference type="InterPro" id="IPR005174">
    <property type="entry name" value="KIB1-4_b-propeller"/>
</dbReference>
<keyword evidence="3" id="KW-1185">Reference proteome</keyword>
<accession>A0A1E5WF73</accession>
<organism evidence="2 3">
    <name type="scientific">Dichanthelium oligosanthes</name>
    <dbReference type="NCBI Taxonomy" id="888268"/>
    <lineage>
        <taxon>Eukaryota</taxon>
        <taxon>Viridiplantae</taxon>
        <taxon>Streptophyta</taxon>
        <taxon>Embryophyta</taxon>
        <taxon>Tracheophyta</taxon>
        <taxon>Spermatophyta</taxon>
        <taxon>Magnoliopsida</taxon>
        <taxon>Liliopsida</taxon>
        <taxon>Poales</taxon>
        <taxon>Poaceae</taxon>
        <taxon>PACMAD clade</taxon>
        <taxon>Panicoideae</taxon>
        <taxon>Panicodae</taxon>
        <taxon>Paniceae</taxon>
        <taxon>Dichantheliinae</taxon>
        <taxon>Dichanthelium</taxon>
    </lineage>
</organism>
<proteinExistence type="predicted"/>
<reference evidence="2 3" key="1">
    <citation type="submission" date="2016-09" db="EMBL/GenBank/DDBJ databases">
        <title>The draft genome of Dichanthelium oligosanthes: A C3 panicoid grass species.</title>
        <authorList>
            <person name="Studer A.J."/>
            <person name="Schnable J.C."/>
            <person name="Brutnell T.P."/>
        </authorList>
    </citation>
    <scope>NUCLEOTIDE SEQUENCE [LARGE SCALE GENOMIC DNA]</scope>
    <source>
        <strain evidence="3">cv. Kellogg 1175</strain>
        <tissue evidence="2">Leaf</tissue>
    </source>
</reference>
<dbReference type="EMBL" id="LWDX02010571">
    <property type="protein sequence ID" value="OEL35938.1"/>
    <property type="molecule type" value="Genomic_DNA"/>
</dbReference>
<dbReference type="OrthoDB" id="691379at2759"/>
<protein>
    <recommendedName>
        <fullName evidence="1">KIB1-4 beta-propeller domain-containing protein</fullName>
    </recommendedName>
</protein>
<sequence length="176" mass="19708">MLAGSADPNTATFFSFQDGRCRTASLPGPAIQRRIWIGSAHGWLVTADEECALHLLNPVTGAQLPLPSITTMGYFEILPRTESSGTAGFLFHERSFLQVHRPEYKGIEYDKHPHEIPMGIMPLHYLRKAVPLCDPSSGEYFVVMIHGPYSKLVFARQRDARWVIYTAVMHGTCTMT</sequence>
<dbReference type="Pfam" id="PF03478">
    <property type="entry name" value="Beta-prop_KIB1-4"/>
    <property type="match status" value="1"/>
</dbReference>
<evidence type="ECO:0000259" key="1">
    <source>
        <dbReference type="Pfam" id="PF03478"/>
    </source>
</evidence>
<evidence type="ECO:0000313" key="2">
    <source>
        <dbReference type="EMBL" id="OEL35938.1"/>
    </source>
</evidence>
<comment type="caution">
    <text evidence="2">The sequence shown here is derived from an EMBL/GenBank/DDBJ whole genome shotgun (WGS) entry which is preliminary data.</text>
</comment>
<dbReference type="PANTHER" id="PTHR44586:SF25">
    <property type="entry name" value="(WILD MALAYSIAN BANANA) HYPOTHETICAL PROTEIN"/>
    <property type="match status" value="1"/>
</dbReference>
<dbReference type="AlphaFoldDB" id="A0A1E5WF73"/>
<evidence type="ECO:0000313" key="3">
    <source>
        <dbReference type="Proteomes" id="UP000095767"/>
    </source>
</evidence>